<reference evidence="3" key="1">
    <citation type="journal article" date="2013" name="Nature">
        <title>Draft genome of the wheat A-genome progenitor Triticum urartu.</title>
        <authorList>
            <person name="Ling H.Q."/>
            <person name="Zhao S."/>
            <person name="Liu D."/>
            <person name="Wang J."/>
            <person name="Sun H."/>
            <person name="Zhang C."/>
            <person name="Fan H."/>
            <person name="Li D."/>
            <person name="Dong L."/>
            <person name="Tao Y."/>
            <person name="Gao C."/>
            <person name="Wu H."/>
            <person name="Li Y."/>
            <person name="Cui Y."/>
            <person name="Guo X."/>
            <person name="Zheng S."/>
            <person name="Wang B."/>
            <person name="Yu K."/>
            <person name="Liang Q."/>
            <person name="Yang W."/>
            <person name="Lou X."/>
            <person name="Chen J."/>
            <person name="Feng M."/>
            <person name="Jian J."/>
            <person name="Zhang X."/>
            <person name="Luo G."/>
            <person name="Jiang Y."/>
            <person name="Liu J."/>
            <person name="Wang Z."/>
            <person name="Sha Y."/>
            <person name="Zhang B."/>
            <person name="Wu H."/>
            <person name="Tang D."/>
            <person name="Shen Q."/>
            <person name="Xue P."/>
            <person name="Zou S."/>
            <person name="Wang X."/>
            <person name="Liu X."/>
            <person name="Wang F."/>
            <person name="Yang Y."/>
            <person name="An X."/>
            <person name="Dong Z."/>
            <person name="Zhang K."/>
            <person name="Zhang X."/>
            <person name="Luo M.C."/>
            <person name="Dvorak J."/>
            <person name="Tong Y."/>
            <person name="Wang J."/>
            <person name="Yang H."/>
            <person name="Li Z."/>
            <person name="Wang D."/>
            <person name="Zhang A."/>
            <person name="Wang J."/>
        </authorList>
    </citation>
    <scope>NUCLEOTIDE SEQUENCE</scope>
    <source>
        <strain evidence="3">cv. G1812</strain>
    </source>
</reference>
<evidence type="ECO:0000313" key="2">
    <source>
        <dbReference type="EnsemblPlants" id="TuG1812G0500005466.01.T01"/>
    </source>
</evidence>
<keyword evidence="3" id="KW-1185">Reference proteome</keyword>
<proteinExistence type="predicted"/>
<protein>
    <submittedName>
        <fullName evidence="2">Uncharacterized protein</fullName>
    </submittedName>
</protein>
<dbReference type="Proteomes" id="UP000015106">
    <property type="component" value="Chromosome 5"/>
</dbReference>
<dbReference type="AlphaFoldDB" id="A0A8R7UQN0"/>
<dbReference type="Gramene" id="TuG1812G0500005466.01.T01">
    <property type="protein sequence ID" value="TuG1812G0500005466.01.T01"/>
    <property type="gene ID" value="TuG1812G0500005466.01"/>
</dbReference>
<accession>A0A8R7UQN0</accession>
<reference evidence="2" key="2">
    <citation type="submission" date="2018-03" db="EMBL/GenBank/DDBJ databases">
        <title>The Triticum urartu genome reveals the dynamic nature of wheat genome evolution.</title>
        <authorList>
            <person name="Ling H."/>
            <person name="Ma B."/>
            <person name="Shi X."/>
            <person name="Liu H."/>
            <person name="Dong L."/>
            <person name="Sun H."/>
            <person name="Cao Y."/>
            <person name="Gao Q."/>
            <person name="Zheng S."/>
            <person name="Li Y."/>
            <person name="Yu Y."/>
            <person name="Du H."/>
            <person name="Qi M."/>
            <person name="Li Y."/>
            <person name="Yu H."/>
            <person name="Cui Y."/>
            <person name="Wang N."/>
            <person name="Chen C."/>
            <person name="Wu H."/>
            <person name="Zhao Y."/>
            <person name="Zhang J."/>
            <person name="Li Y."/>
            <person name="Zhou W."/>
            <person name="Zhang B."/>
            <person name="Hu W."/>
            <person name="Eijk M."/>
            <person name="Tang J."/>
            <person name="Witsenboer H."/>
            <person name="Zhao S."/>
            <person name="Li Z."/>
            <person name="Zhang A."/>
            <person name="Wang D."/>
            <person name="Liang C."/>
        </authorList>
    </citation>
    <scope>NUCLEOTIDE SEQUENCE [LARGE SCALE GENOMIC DNA]</scope>
    <source>
        <strain evidence="2">cv. G1812</strain>
    </source>
</reference>
<evidence type="ECO:0000256" key="1">
    <source>
        <dbReference type="SAM" id="MobiDB-lite"/>
    </source>
</evidence>
<name>A0A8R7UQN0_TRIUA</name>
<feature type="compositionally biased region" description="Polar residues" evidence="1">
    <location>
        <begin position="104"/>
        <end position="118"/>
    </location>
</feature>
<feature type="region of interest" description="Disordered" evidence="1">
    <location>
        <begin position="1"/>
        <end position="20"/>
    </location>
</feature>
<dbReference type="EnsemblPlants" id="TuG1812G0500005466.01.T01">
    <property type="protein sequence ID" value="TuG1812G0500005466.01.T01"/>
    <property type="gene ID" value="TuG1812G0500005466.01"/>
</dbReference>
<sequence>KNTQAHLYSTAPAAPPPPRAAGLPHRLAAALLLFPSPSAPNLLRRHHSLLYLQPPAAVYLQFASKSVSVFVRDNFSKTECPARTPQGLGCHKTEPLTEIPSKSPRITTFEEPSNIAQNSPEEPPPSEPATPDLRRNNIRCPNVLHLRLNRFVFNISFRFVHLQLEEKVVPLRDPLMRGRKG</sequence>
<organism evidence="2 3">
    <name type="scientific">Triticum urartu</name>
    <name type="common">Red wild einkorn</name>
    <name type="synonym">Crithodium urartu</name>
    <dbReference type="NCBI Taxonomy" id="4572"/>
    <lineage>
        <taxon>Eukaryota</taxon>
        <taxon>Viridiplantae</taxon>
        <taxon>Streptophyta</taxon>
        <taxon>Embryophyta</taxon>
        <taxon>Tracheophyta</taxon>
        <taxon>Spermatophyta</taxon>
        <taxon>Magnoliopsida</taxon>
        <taxon>Liliopsida</taxon>
        <taxon>Poales</taxon>
        <taxon>Poaceae</taxon>
        <taxon>BOP clade</taxon>
        <taxon>Pooideae</taxon>
        <taxon>Triticodae</taxon>
        <taxon>Triticeae</taxon>
        <taxon>Triticinae</taxon>
        <taxon>Triticum</taxon>
    </lineage>
</organism>
<feature type="region of interest" description="Disordered" evidence="1">
    <location>
        <begin position="83"/>
        <end position="135"/>
    </location>
</feature>
<evidence type="ECO:0000313" key="3">
    <source>
        <dbReference type="Proteomes" id="UP000015106"/>
    </source>
</evidence>
<reference evidence="2" key="3">
    <citation type="submission" date="2022-06" db="UniProtKB">
        <authorList>
            <consortium name="EnsemblPlants"/>
        </authorList>
    </citation>
    <scope>IDENTIFICATION</scope>
</reference>